<dbReference type="AlphaFoldDB" id="A0A9D4QNI5"/>
<dbReference type="EMBL" id="JAIWYP010000004">
    <property type="protein sequence ID" value="KAH3837568.1"/>
    <property type="molecule type" value="Genomic_DNA"/>
</dbReference>
<reference evidence="1" key="1">
    <citation type="journal article" date="2019" name="bioRxiv">
        <title>The Genome of the Zebra Mussel, Dreissena polymorpha: A Resource for Invasive Species Research.</title>
        <authorList>
            <person name="McCartney M.A."/>
            <person name="Auch B."/>
            <person name="Kono T."/>
            <person name="Mallez S."/>
            <person name="Zhang Y."/>
            <person name="Obille A."/>
            <person name="Becker A."/>
            <person name="Abrahante J.E."/>
            <person name="Garbe J."/>
            <person name="Badalamenti J.P."/>
            <person name="Herman A."/>
            <person name="Mangelson H."/>
            <person name="Liachko I."/>
            <person name="Sullivan S."/>
            <person name="Sone E.D."/>
            <person name="Koren S."/>
            <person name="Silverstein K.A.T."/>
            <person name="Beckman K.B."/>
            <person name="Gohl D.M."/>
        </authorList>
    </citation>
    <scope>NUCLEOTIDE SEQUENCE</scope>
    <source>
        <strain evidence="1">Duluth1</strain>
        <tissue evidence="1">Whole animal</tissue>
    </source>
</reference>
<dbReference type="Proteomes" id="UP000828390">
    <property type="component" value="Unassembled WGS sequence"/>
</dbReference>
<accession>A0A9D4QNI5</accession>
<keyword evidence="2" id="KW-1185">Reference proteome</keyword>
<evidence type="ECO:0000313" key="1">
    <source>
        <dbReference type="EMBL" id="KAH3837568.1"/>
    </source>
</evidence>
<gene>
    <name evidence="1" type="ORF">DPMN_110962</name>
</gene>
<sequence>MIERLYEPRHAKLGLMLRATKVAADQAVHGRNLVRSVPVTYKVAQGYFVLLDDREAPDRIAIMCMLVVDFTALVLCNTPLRATLLLSFN</sequence>
<protein>
    <submittedName>
        <fullName evidence="1">Uncharacterized protein</fullName>
    </submittedName>
</protein>
<organism evidence="1 2">
    <name type="scientific">Dreissena polymorpha</name>
    <name type="common">Zebra mussel</name>
    <name type="synonym">Mytilus polymorpha</name>
    <dbReference type="NCBI Taxonomy" id="45954"/>
    <lineage>
        <taxon>Eukaryota</taxon>
        <taxon>Metazoa</taxon>
        <taxon>Spiralia</taxon>
        <taxon>Lophotrochozoa</taxon>
        <taxon>Mollusca</taxon>
        <taxon>Bivalvia</taxon>
        <taxon>Autobranchia</taxon>
        <taxon>Heteroconchia</taxon>
        <taxon>Euheterodonta</taxon>
        <taxon>Imparidentia</taxon>
        <taxon>Neoheterodontei</taxon>
        <taxon>Myida</taxon>
        <taxon>Dreissenoidea</taxon>
        <taxon>Dreissenidae</taxon>
        <taxon>Dreissena</taxon>
    </lineage>
</organism>
<reference evidence="1" key="2">
    <citation type="submission" date="2020-11" db="EMBL/GenBank/DDBJ databases">
        <authorList>
            <person name="McCartney M.A."/>
            <person name="Auch B."/>
            <person name="Kono T."/>
            <person name="Mallez S."/>
            <person name="Becker A."/>
            <person name="Gohl D.M."/>
            <person name="Silverstein K.A.T."/>
            <person name="Koren S."/>
            <person name="Bechman K.B."/>
            <person name="Herman A."/>
            <person name="Abrahante J.E."/>
            <person name="Garbe J."/>
        </authorList>
    </citation>
    <scope>NUCLEOTIDE SEQUENCE</scope>
    <source>
        <strain evidence="1">Duluth1</strain>
        <tissue evidence="1">Whole animal</tissue>
    </source>
</reference>
<name>A0A9D4QNI5_DREPO</name>
<evidence type="ECO:0000313" key="2">
    <source>
        <dbReference type="Proteomes" id="UP000828390"/>
    </source>
</evidence>
<comment type="caution">
    <text evidence="1">The sequence shown here is derived from an EMBL/GenBank/DDBJ whole genome shotgun (WGS) entry which is preliminary data.</text>
</comment>
<proteinExistence type="predicted"/>